<protein>
    <recommendedName>
        <fullName evidence="3">SIMPL domain-containing protein</fullName>
    </recommendedName>
</protein>
<dbReference type="InterPro" id="IPR007497">
    <property type="entry name" value="SIMPL/DUF541"/>
</dbReference>
<name>A0ABM6JSI3_SPOUR</name>
<evidence type="ECO:0000313" key="1">
    <source>
        <dbReference type="EMBL" id="ARF13133.1"/>
    </source>
</evidence>
<accession>A0ABM6JSI3</accession>
<sequence>MYNEQEARTITVFGEGAVKVSPSTVHIVLSVISRGTELAEIQQENARRMNQVIQSLQKAGIAETSIQTIDFQIRPVYEYINGEQRFQGYEVINSIRITSNELSRTGELVDLAVKNGANQIGSIEFTMPDQDEQYQQALVLALQDAETKMITIGTSLKLQNRPIPMKIEEQHTSQPVAFRAMAMADTGRTPIESGTITISASLQVKYQIV</sequence>
<dbReference type="Pfam" id="PF04402">
    <property type="entry name" value="SIMPL"/>
    <property type="match status" value="1"/>
</dbReference>
<dbReference type="EMBL" id="CP015108">
    <property type="protein sequence ID" value="ARF13133.1"/>
    <property type="molecule type" value="Genomic_DNA"/>
</dbReference>
<proteinExistence type="predicted"/>
<evidence type="ECO:0008006" key="3">
    <source>
        <dbReference type="Google" id="ProtNLM"/>
    </source>
</evidence>
<dbReference type="InterPro" id="IPR052022">
    <property type="entry name" value="26kDa_periplasmic_antigen"/>
</dbReference>
<dbReference type="Gene3D" id="3.30.70.2970">
    <property type="entry name" value="Protein of unknown function (DUF541), domain 2"/>
    <property type="match status" value="1"/>
</dbReference>
<keyword evidence="2" id="KW-1185">Reference proteome</keyword>
<dbReference type="RefSeq" id="WP_051210503.1">
    <property type="nucleotide sequence ID" value="NZ_CP015108.1"/>
</dbReference>
<dbReference type="Gene3D" id="3.30.110.170">
    <property type="entry name" value="Protein of unknown function (DUF541), domain 1"/>
    <property type="match status" value="1"/>
</dbReference>
<evidence type="ECO:0000313" key="2">
    <source>
        <dbReference type="Proteomes" id="UP000192486"/>
    </source>
</evidence>
<dbReference type="PANTHER" id="PTHR34387">
    <property type="entry name" value="SLR1258 PROTEIN"/>
    <property type="match status" value="1"/>
</dbReference>
<reference evidence="1 2" key="1">
    <citation type="submission" date="2016-04" db="EMBL/GenBank/DDBJ databases">
        <title>Comparative Genomics and Epigenetics of Sporosarcina ureae.</title>
        <authorList>
            <person name="Oliver A.S."/>
            <person name="Cooper K.K."/>
        </authorList>
    </citation>
    <scope>NUCLEOTIDE SEQUENCE [LARGE SCALE GENOMIC DNA]</scope>
    <source>
        <strain evidence="1 2">S204</strain>
    </source>
</reference>
<gene>
    <name evidence="1" type="ORF">SporoS204_02400</name>
</gene>
<organism evidence="1 2">
    <name type="scientific">Sporosarcina ureae</name>
    <dbReference type="NCBI Taxonomy" id="1571"/>
    <lineage>
        <taxon>Bacteria</taxon>
        <taxon>Bacillati</taxon>
        <taxon>Bacillota</taxon>
        <taxon>Bacilli</taxon>
        <taxon>Bacillales</taxon>
        <taxon>Caryophanaceae</taxon>
        <taxon>Sporosarcina</taxon>
    </lineage>
</organism>
<dbReference type="Proteomes" id="UP000192486">
    <property type="component" value="Chromosome"/>
</dbReference>
<dbReference type="PANTHER" id="PTHR34387:SF2">
    <property type="entry name" value="SLR1258 PROTEIN"/>
    <property type="match status" value="1"/>
</dbReference>